<evidence type="ECO:0000256" key="1">
    <source>
        <dbReference type="PROSITE-ProRule" id="PRU00169"/>
    </source>
</evidence>
<dbReference type="PIRSF" id="PIRSF002867">
    <property type="entry name" value="CheV"/>
    <property type="match status" value="1"/>
</dbReference>
<dbReference type="InterPro" id="IPR036061">
    <property type="entry name" value="CheW-like_dom_sf"/>
</dbReference>
<evidence type="ECO:0000313" key="4">
    <source>
        <dbReference type="EMBL" id="CUA81457.1"/>
    </source>
</evidence>
<dbReference type="SMART" id="SM00260">
    <property type="entry name" value="CheW"/>
    <property type="match status" value="1"/>
</dbReference>
<name>A0A0K6GS48_9NEIS</name>
<dbReference type="Pfam" id="PF00072">
    <property type="entry name" value="Response_reg"/>
    <property type="match status" value="1"/>
</dbReference>
<dbReference type="Gene3D" id="2.30.30.40">
    <property type="entry name" value="SH3 Domains"/>
    <property type="match status" value="1"/>
</dbReference>
<dbReference type="SUPFAM" id="SSF52172">
    <property type="entry name" value="CheY-like"/>
    <property type="match status" value="1"/>
</dbReference>
<dbReference type="SUPFAM" id="SSF50341">
    <property type="entry name" value="CheW-like"/>
    <property type="match status" value="1"/>
</dbReference>
<organism evidence="4 5">
    <name type="scientific">Gulbenkiania indica</name>
    <dbReference type="NCBI Taxonomy" id="375574"/>
    <lineage>
        <taxon>Bacteria</taxon>
        <taxon>Pseudomonadati</taxon>
        <taxon>Pseudomonadota</taxon>
        <taxon>Betaproteobacteria</taxon>
        <taxon>Neisseriales</taxon>
        <taxon>Chromobacteriaceae</taxon>
        <taxon>Gulbenkiania</taxon>
    </lineage>
</organism>
<dbReference type="AlphaFoldDB" id="A0A0K6GS48"/>
<proteinExistence type="predicted"/>
<dbReference type="PROSITE" id="PS50851">
    <property type="entry name" value="CHEW"/>
    <property type="match status" value="1"/>
</dbReference>
<dbReference type="Gene3D" id="2.40.50.180">
    <property type="entry name" value="CheA-289, Domain 4"/>
    <property type="match status" value="1"/>
</dbReference>
<sequence length="312" mass="34490">MTATDVSLLATVDARTKLAGSNKMEILLFSLGTRETFGINVFKVREVSQTPFITRTPNMPFGVEGVISLRGNIIPVISLAKFIGAEQADRTYSTMIVTEFNKSTQAFLVDSVDRIIRVDWDKVRAPENMMVNGANQNLITAITELEDGKLVSILDVEQILATVIGEARVPDIPSAQLESDQYVFFVDDSVVARKEITSVLEKMGVKFQQATNGREAWDRLQALAHRHLGPDESLHDNLKMILVDAEMPEMDGYVLTRLIKSDPRFNGIPVVMHSSLSSNANRAMGSSVGVDAYVAKFDPIVLAETMIPFLQR</sequence>
<feature type="domain" description="CheW-like" evidence="3">
    <location>
        <begin position="23"/>
        <end position="165"/>
    </location>
</feature>
<dbReference type="InterPro" id="IPR024181">
    <property type="entry name" value="Chemotax_regulator_CheV"/>
</dbReference>
<dbReference type="PANTHER" id="PTHR47233:SF4">
    <property type="entry name" value="CHEMOTAXIS SIGNAL TRANSDUCTION PROTEIN"/>
    <property type="match status" value="1"/>
</dbReference>
<dbReference type="OrthoDB" id="9806105at2"/>
<dbReference type="PROSITE" id="PS50110">
    <property type="entry name" value="RESPONSE_REGULATORY"/>
    <property type="match status" value="1"/>
</dbReference>
<evidence type="ECO:0000259" key="3">
    <source>
        <dbReference type="PROSITE" id="PS50851"/>
    </source>
</evidence>
<dbReference type="InterPro" id="IPR011006">
    <property type="entry name" value="CheY-like_superfamily"/>
</dbReference>
<dbReference type="Proteomes" id="UP000243535">
    <property type="component" value="Unassembled WGS sequence"/>
</dbReference>
<protein>
    <submittedName>
        <fullName evidence="4">Chemotaxis signal transduction protein</fullName>
    </submittedName>
</protein>
<gene>
    <name evidence="4" type="ORF">Ga0061063_0299</name>
</gene>
<dbReference type="RefSeq" id="WP_055433092.1">
    <property type="nucleotide sequence ID" value="NZ_CYHA01000001.1"/>
</dbReference>
<dbReference type="Gene3D" id="3.40.50.2300">
    <property type="match status" value="1"/>
</dbReference>
<dbReference type="STRING" id="375574.GCA_001418035_00099"/>
<accession>A0A0K6GS48</accession>
<evidence type="ECO:0000313" key="5">
    <source>
        <dbReference type="Proteomes" id="UP000243535"/>
    </source>
</evidence>
<dbReference type="GO" id="GO:0006935">
    <property type="term" value="P:chemotaxis"/>
    <property type="evidence" value="ECO:0007669"/>
    <property type="project" value="InterPro"/>
</dbReference>
<dbReference type="PANTHER" id="PTHR47233">
    <property type="entry name" value="CHEMOTAXIS PROTEIN CHEV"/>
    <property type="match status" value="1"/>
</dbReference>
<feature type="modified residue" description="4-aspartylphosphate" evidence="1">
    <location>
        <position position="244"/>
    </location>
</feature>
<dbReference type="EMBL" id="CYHA01000001">
    <property type="protein sequence ID" value="CUA81457.1"/>
    <property type="molecule type" value="Genomic_DNA"/>
</dbReference>
<dbReference type="InterPro" id="IPR002545">
    <property type="entry name" value="CheW-lke_dom"/>
</dbReference>
<dbReference type="Pfam" id="PF01584">
    <property type="entry name" value="CheW"/>
    <property type="match status" value="1"/>
</dbReference>
<keyword evidence="5" id="KW-1185">Reference proteome</keyword>
<keyword evidence="1" id="KW-0597">Phosphoprotein</keyword>
<dbReference type="GO" id="GO:0000160">
    <property type="term" value="P:phosphorelay signal transduction system"/>
    <property type="evidence" value="ECO:0007669"/>
    <property type="project" value="InterPro"/>
</dbReference>
<feature type="domain" description="Response regulatory" evidence="2">
    <location>
        <begin position="182"/>
        <end position="311"/>
    </location>
</feature>
<dbReference type="SMART" id="SM00448">
    <property type="entry name" value="REC"/>
    <property type="match status" value="1"/>
</dbReference>
<evidence type="ECO:0000259" key="2">
    <source>
        <dbReference type="PROSITE" id="PS50110"/>
    </source>
</evidence>
<reference evidence="5" key="1">
    <citation type="submission" date="2015-08" db="EMBL/GenBank/DDBJ databases">
        <authorList>
            <person name="Varghese N."/>
        </authorList>
    </citation>
    <scope>NUCLEOTIDE SEQUENCE [LARGE SCALE GENOMIC DNA]</scope>
    <source>
        <strain evidence="5">DSM 17901</strain>
    </source>
</reference>
<dbReference type="InterPro" id="IPR001789">
    <property type="entry name" value="Sig_transdc_resp-reg_receiver"/>
</dbReference>